<comment type="caution">
    <text evidence="2">The sequence shown here is derived from an EMBL/GenBank/DDBJ whole genome shotgun (WGS) entry which is preliminary data.</text>
</comment>
<proteinExistence type="predicted"/>
<evidence type="ECO:0000313" key="2">
    <source>
        <dbReference type="EMBL" id="MCI4685003.1"/>
    </source>
</evidence>
<evidence type="ECO:0000256" key="1">
    <source>
        <dbReference type="SAM" id="MobiDB-lite"/>
    </source>
</evidence>
<feature type="region of interest" description="Disordered" evidence="1">
    <location>
        <begin position="34"/>
        <end position="64"/>
    </location>
</feature>
<organism evidence="2 3">
    <name type="scientific">Candidatus Rhodoblastus alkanivorans</name>
    <dbReference type="NCBI Taxonomy" id="2954117"/>
    <lineage>
        <taxon>Bacteria</taxon>
        <taxon>Pseudomonadati</taxon>
        <taxon>Pseudomonadota</taxon>
        <taxon>Alphaproteobacteria</taxon>
        <taxon>Hyphomicrobiales</taxon>
        <taxon>Rhodoblastaceae</taxon>
        <taxon>Rhodoblastus</taxon>
    </lineage>
</organism>
<keyword evidence="3" id="KW-1185">Reference proteome</keyword>
<dbReference type="RefSeq" id="WP_243069026.1">
    <property type="nucleotide sequence ID" value="NZ_JAIVFK010000018.1"/>
</dbReference>
<protein>
    <submittedName>
        <fullName evidence="2">Uncharacterized protein</fullName>
    </submittedName>
</protein>
<evidence type="ECO:0000313" key="3">
    <source>
        <dbReference type="Proteomes" id="UP001139104"/>
    </source>
</evidence>
<feature type="compositionally biased region" description="Basic and acidic residues" evidence="1">
    <location>
        <begin position="34"/>
        <end position="49"/>
    </location>
</feature>
<name>A0ABS9ZBA4_9HYPH</name>
<accession>A0ABS9ZBA4</accession>
<reference evidence="2" key="1">
    <citation type="journal article" date="2022" name="ISME J.">
        <title>Identification of active gaseous-alkane degraders at natural gas seeps.</title>
        <authorList>
            <person name="Farhan Ul Haque M."/>
            <person name="Hernandez M."/>
            <person name="Crombie A.T."/>
            <person name="Murrell J.C."/>
        </authorList>
    </citation>
    <scope>NUCLEOTIDE SEQUENCE</scope>
    <source>
        <strain evidence="2">PC2</strain>
    </source>
</reference>
<dbReference type="Proteomes" id="UP001139104">
    <property type="component" value="Unassembled WGS sequence"/>
</dbReference>
<dbReference type="EMBL" id="JAIVFP010000002">
    <property type="protein sequence ID" value="MCI4685003.1"/>
    <property type="molecule type" value="Genomic_DNA"/>
</dbReference>
<sequence length="64" mass="7374">METKGKMISLRVQRLRAESKVVKQIETPRLTDPIMRRPNADREEKRVTHANETTTILEDRTGAA</sequence>
<gene>
    <name evidence="2" type="ORF">K2U94_19950</name>
</gene>